<organism evidence="1 2">
    <name type="scientific">Deinococcus daejeonensis</name>
    <dbReference type="NCBI Taxonomy" id="1007098"/>
    <lineage>
        <taxon>Bacteria</taxon>
        <taxon>Thermotogati</taxon>
        <taxon>Deinococcota</taxon>
        <taxon>Deinococci</taxon>
        <taxon>Deinococcales</taxon>
        <taxon>Deinococcaceae</taxon>
        <taxon>Deinococcus</taxon>
    </lineage>
</organism>
<sequence length="112" mass="12715">MPARTIQKQHNDVSPGGVHGAVELLQCHLHGLDTDRGQDQKIALPGGGLYEHVDVDPLKSSMLHRDRSLTFRRPHSHQDRFEPNPALILDEQAYPLMRVRCLGDPQRPAYFF</sequence>
<dbReference type="Proteomes" id="UP000645517">
    <property type="component" value="Unassembled WGS sequence"/>
</dbReference>
<proteinExistence type="predicted"/>
<reference evidence="2" key="1">
    <citation type="journal article" date="2019" name="Int. J. Syst. Evol. Microbiol.">
        <title>The Global Catalogue of Microorganisms (GCM) 10K type strain sequencing project: providing services to taxonomists for standard genome sequencing and annotation.</title>
        <authorList>
            <consortium name="The Broad Institute Genomics Platform"/>
            <consortium name="The Broad Institute Genome Sequencing Center for Infectious Disease"/>
            <person name="Wu L."/>
            <person name="Ma J."/>
        </authorList>
    </citation>
    <scope>NUCLEOTIDE SEQUENCE [LARGE SCALE GENOMIC DNA]</scope>
    <source>
        <strain evidence="2">JCM 16918</strain>
    </source>
</reference>
<keyword evidence="2" id="KW-1185">Reference proteome</keyword>
<evidence type="ECO:0000313" key="1">
    <source>
        <dbReference type="EMBL" id="GGN29400.1"/>
    </source>
</evidence>
<gene>
    <name evidence="1" type="ORF">GCM10010842_03880</name>
</gene>
<protein>
    <submittedName>
        <fullName evidence="1">Uncharacterized protein</fullName>
    </submittedName>
</protein>
<dbReference type="EMBL" id="BMOR01000001">
    <property type="protein sequence ID" value="GGN29400.1"/>
    <property type="molecule type" value="Genomic_DNA"/>
</dbReference>
<comment type="caution">
    <text evidence="1">The sequence shown here is derived from an EMBL/GenBank/DDBJ whole genome shotgun (WGS) entry which is preliminary data.</text>
</comment>
<accession>A0ABQ2ISY5</accession>
<evidence type="ECO:0000313" key="2">
    <source>
        <dbReference type="Proteomes" id="UP000645517"/>
    </source>
</evidence>
<name>A0ABQ2ISY5_9DEIO</name>